<feature type="domain" description="USP" evidence="3">
    <location>
        <begin position="31"/>
        <end position="318"/>
    </location>
</feature>
<comment type="catalytic activity">
    <reaction evidence="1">
        <text>Thiol-dependent hydrolysis of ester, thioester, amide, peptide and isopeptide bonds formed by the C-terminal Gly of ubiquitin (a 76-residue protein attached to proteins as an intracellular targeting signal).</text>
        <dbReference type="EC" id="3.4.19.12"/>
    </reaction>
</comment>
<dbReference type="GO" id="GO:0006508">
    <property type="term" value="P:proteolysis"/>
    <property type="evidence" value="ECO:0007669"/>
    <property type="project" value="UniProtKB-KW"/>
</dbReference>
<keyword evidence="4" id="KW-1185">Reference proteome</keyword>
<dbReference type="Pfam" id="PF00443">
    <property type="entry name" value="UCH"/>
    <property type="match status" value="1"/>
</dbReference>
<evidence type="ECO:0000256" key="2">
    <source>
        <dbReference type="SAM" id="MobiDB-lite"/>
    </source>
</evidence>
<dbReference type="STRING" id="8030.ENSSSAP00000012127"/>
<dbReference type="GO" id="GO:0004843">
    <property type="term" value="F:cysteine-type deubiquitinase activity"/>
    <property type="evidence" value="ECO:0007669"/>
    <property type="project" value="UniProtKB-UniRule"/>
</dbReference>
<dbReference type="GeneID" id="106608837"/>
<dbReference type="PROSITE" id="PS00973">
    <property type="entry name" value="USP_2"/>
    <property type="match status" value="1"/>
</dbReference>
<dbReference type="PROSITE" id="PS50235">
    <property type="entry name" value="USP_3"/>
    <property type="match status" value="1"/>
</dbReference>
<feature type="compositionally biased region" description="Basic and acidic residues" evidence="2">
    <location>
        <begin position="500"/>
        <end position="509"/>
    </location>
</feature>
<gene>
    <name evidence="5" type="primary">LOC106608837</name>
</gene>
<organism evidence="4 5">
    <name type="scientific">Salmo salar</name>
    <name type="common">Atlantic salmon</name>
    <dbReference type="NCBI Taxonomy" id="8030"/>
    <lineage>
        <taxon>Eukaryota</taxon>
        <taxon>Metazoa</taxon>
        <taxon>Chordata</taxon>
        <taxon>Craniata</taxon>
        <taxon>Vertebrata</taxon>
        <taxon>Euteleostomi</taxon>
        <taxon>Actinopterygii</taxon>
        <taxon>Neopterygii</taxon>
        <taxon>Teleostei</taxon>
        <taxon>Protacanthopterygii</taxon>
        <taxon>Salmoniformes</taxon>
        <taxon>Salmonidae</taxon>
        <taxon>Salmoninae</taxon>
        <taxon>Salmo</taxon>
    </lineage>
</organism>
<dbReference type="InterPro" id="IPR050164">
    <property type="entry name" value="Peptidase_C19"/>
</dbReference>
<feature type="compositionally biased region" description="Basic and acidic residues" evidence="2">
    <location>
        <begin position="576"/>
        <end position="585"/>
    </location>
</feature>
<dbReference type="SUPFAM" id="SSF54001">
    <property type="entry name" value="Cysteine proteinases"/>
    <property type="match status" value="1"/>
</dbReference>
<dbReference type="PaxDb" id="8030-ENSSSAP00000012127"/>
<dbReference type="PANTHER" id="PTHR24006">
    <property type="entry name" value="UBIQUITIN CARBOXYL-TERMINAL HYDROLASE"/>
    <property type="match status" value="1"/>
</dbReference>
<dbReference type="GO" id="GO:0005634">
    <property type="term" value="C:nucleus"/>
    <property type="evidence" value="ECO:0007669"/>
    <property type="project" value="TreeGrafter"/>
</dbReference>
<dbReference type="GO" id="GO:0005829">
    <property type="term" value="C:cytosol"/>
    <property type="evidence" value="ECO:0007669"/>
    <property type="project" value="TreeGrafter"/>
</dbReference>
<dbReference type="EC" id="3.4.19.12" evidence="1"/>
<feature type="region of interest" description="Disordered" evidence="2">
    <location>
        <begin position="399"/>
        <end position="627"/>
    </location>
</feature>
<dbReference type="AlphaFoldDB" id="A0A1S3SDT1"/>
<evidence type="ECO:0000256" key="1">
    <source>
        <dbReference type="RuleBase" id="RU366025"/>
    </source>
</evidence>
<feature type="compositionally biased region" description="Basic and acidic residues" evidence="2">
    <location>
        <begin position="321"/>
        <end position="334"/>
    </location>
</feature>
<feature type="compositionally biased region" description="Basic and acidic residues" evidence="2">
    <location>
        <begin position="557"/>
        <end position="567"/>
    </location>
</feature>
<keyword evidence="1" id="KW-0833">Ubl conjugation pathway</keyword>
<dbReference type="InterPro" id="IPR028889">
    <property type="entry name" value="USP"/>
</dbReference>
<dbReference type="Bgee" id="ENSSSAG00000005966">
    <property type="expression patterns" value="Expressed in midgut and 24 other cell types or tissues"/>
</dbReference>
<dbReference type="GO" id="GO:0016579">
    <property type="term" value="P:protein deubiquitination"/>
    <property type="evidence" value="ECO:0007669"/>
    <property type="project" value="InterPro"/>
</dbReference>
<keyword evidence="1" id="KW-0788">Thiol protease</keyword>
<comment type="similarity">
    <text evidence="1">Belongs to the peptidase C19 family.</text>
</comment>
<feature type="compositionally biased region" description="Basic and acidic residues" evidence="2">
    <location>
        <begin position="519"/>
        <end position="529"/>
    </location>
</feature>
<dbReference type="Gene3D" id="3.90.70.10">
    <property type="entry name" value="Cysteine proteinases"/>
    <property type="match status" value="1"/>
</dbReference>
<feature type="compositionally biased region" description="Basic and acidic residues" evidence="2">
    <location>
        <begin position="595"/>
        <end position="605"/>
    </location>
</feature>
<feature type="compositionally biased region" description="Polar residues" evidence="2">
    <location>
        <begin position="335"/>
        <end position="347"/>
    </location>
</feature>
<reference evidence="5" key="1">
    <citation type="submission" date="2025-08" db="UniProtKB">
        <authorList>
            <consortium name="RefSeq"/>
        </authorList>
    </citation>
    <scope>IDENTIFICATION</scope>
</reference>
<dbReference type="InterPro" id="IPR001394">
    <property type="entry name" value="Peptidase_C19_UCH"/>
</dbReference>
<dbReference type="PANTHER" id="PTHR24006:SF899">
    <property type="entry name" value="UBIQUITIN CARBOXYL-TERMINAL HYDROLASE"/>
    <property type="match status" value="1"/>
</dbReference>
<evidence type="ECO:0000259" key="3">
    <source>
        <dbReference type="PROSITE" id="PS50235"/>
    </source>
</evidence>
<dbReference type="InterPro" id="IPR018200">
    <property type="entry name" value="USP_CS"/>
</dbReference>
<protein>
    <recommendedName>
        <fullName evidence="1">Ubiquitin carboxyl-terminal hydrolase</fullName>
        <ecNumber evidence="1">3.4.19.12</ecNumber>
    </recommendedName>
</protein>
<evidence type="ECO:0000313" key="5">
    <source>
        <dbReference type="RefSeq" id="XP_014062483.2"/>
    </source>
</evidence>
<accession>A0A1S3SDT1</accession>
<feature type="compositionally biased region" description="Basic residues" evidence="2">
    <location>
        <begin position="617"/>
        <end position="627"/>
    </location>
</feature>
<feature type="compositionally biased region" description="Basic and acidic residues" evidence="2">
    <location>
        <begin position="481"/>
        <end position="490"/>
    </location>
</feature>
<evidence type="ECO:0000313" key="4">
    <source>
        <dbReference type="Proteomes" id="UP001652741"/>
    </source>
</evidence>
<dbReference type="InterPro" id="IPR038765">
    <property type="entry name" value="Papain-like_cys_pep_sf"/>
</dbReference>
<keyword evidence="1" id="KW-0645">Protease</keyword>
<dbReference type="PROSITE" id="PS00972">
    <property type="entry name" value="USP_1"/>
    <property type="match status" value="1"/>
</dbReference>
<keyword evidence="1 5" id="KW-0378">Hydrolase</keyword>
<name>A0A1S3SDT1_SALSA</name>
<dbReference type="KEGG" id="sasa:106608837"/>
<dbReference type="RefSeq" id="XP_014062483.2">
    <property type="nucleotide sequence ID" value="XM_014207008.2"/>
</dbReference>
<dbReference type="Proteomes" id="UP001652741">
    <property type="component" value="Chromosome ssa07"/>
</dbReference>
<sequence>MDYLDVMNLWNHQHYYPNENVNTDSKTILYYGLHNQGATCYLNSVLQVLFMTKGFREAVESQEQDNVEQNTFDLQLKCLFETLKKKQAHTKDVTSKLGIEKVFEQGDAAEYFEKILSKVNPDVSKIFQGHLKHTATCSISDRHVNSDEVGPFWTVPLSMEDNNYSMEDNNYYYSVRDGFENFFKSSTVSGDNQMYCDYCDGKTDAILACKMEHPPEILTLLLKRFEFDYNRMSYVKIESCVEVPHTLQTKDCDYELYAVVDHVGSLRGGHYTAKIKSYQNHNWYVFDDSYVTQLNSKPFEQDESFRSQSAYLLMYRKLDSPDRQKNHGTDHKCSLSDSQQSTPSCSIETGASGTSEEEERKVQSNQSINPVDLVGRTEVVPEERQKNDGKVVDMIREMNIKDMSGEDNVASTDDKDDTFNGEKEQEVEDDVVGQKEQEGEVANVEMQMNDEGSREEGHGMTRKYHGVKGELEENEEGGQNQRDKAKKREDVDVDEAGQNQRDKAKKREDVDVDEAGQNQRDKAKKREDVVVDEAGQNQRDKAKKREDVVVDEAGQNQRDKAKKREDVVVDEAGQNQRDKAKKREDVDVDEAGQNQRDKAKKREDVVVDEAGQNQRDKAKKKGGCCCG</sequence>
<feature type="region of interest" description="Disordered" evidence="2">
    <location>
        <begin position="321"/>
        <end position="367"/>
    </location>
</feature>
<proteinExistence type="inferred from homology"/>
<feature type="compositionally biased region" description="Basic and acidic residues" evidence="2">
    <location>
        <begin position="538"/>
        <end position="548"/>
    </location>
</feature>